<dbReference type="Gene3D" id="3.40.1010.10">
    <property type="entry name" value="Cobalt-precorrin-4 Transmethylase, Domain 1"/>
    <property type="match status" value="1"/>
</dbReference>
<dbReference type="InterPro" id="IPR000878">
    <property type="entry name" value="4pyrrol_Mease"/>
</dbReference>
<dbReference type="FunFam" id="3.40.1010.10:FF:000001">
    <property type="entry name" value="Siroheme synthase"/>
    <property type="match status" value="1"/>
</dbReference>
<name>A0A1G8FJA6_9BACI</name>
<evidence type="ECO:0000259" key="10">
    <source>
        <dbReference type="Pfam" id="PF00590"/>
    </source>
</evidence>
<dbReference type="STRING" id="568899.SAMN05192534_11261"/>
<proteinExistence type="inferred from homology"/>
<keyword evidence="7" id="KW-0627">Porphyrin biosynthesis</keyword>
<dbReference type="NCBIfam" id="NF004790">
    <property type="entry name" value="PRK06136.1"/>
    <property type="match status" value="1"/>
</dbReference>
<keyword evidence="5 9" id="KW-0808">Transferase</keyword>
<dbReference type="EC" id="2.1.1.107" evidence="2"/>
<keyword evidence="6" id="KW-0949">S-adenosyl-L-methionine</keyword>
<keyword evidence="4 9" id="KW-0489">Methyltransferase</keyword>
<evidence type="ECO:0000256" key="6">
    <source>
        <dbReference type="ARBA" id="ARBA00022691"/>
    </source>
</evidence>
<dbReference type="Gene3D" id="3.30.950.10">
    <property type="entry name" value="Methyltransferase, Cobalt-precorrin-4 Transmethylase, Domain 2"/>
    <property type="match status" value="1"/>
</dbReference>
<dbReference type="GO" id="GO:0019354">
    <property type="term" value="P:siroheme biosynthetic process"/>
    <property type="evidence" value="ECO:0007669"/>
    <property type="project" value="InterPro"/>
</dbReference>
<sequence>MKAKAGKIYFVGAGPGDPELITLKGLKALQSAQVIVYDRLSHPSLLLEANRKATFIYCGKQPCQHTLRQHDIQKELVIQAKKGKTVVRLKGGDPAVFGRVGEEAEAVSKHHIPYEIVPGITAGSAAAIYTGVPLTHREHSRSFAIVTGHSKSRDGKPEIEWEKLAKGVDTIVFYMGVKNLSYIANELVKHGKPEQTSTLVTEWGTYGRQRSITAPLNKIAAKVKERGMQNPAVIVVGDVTKLHDSLQWVEQKPLTGYGIIGMSDDVDMKAHMHALKEEGADVYVLGTTDLSHSGREAVWRLLEEGHTAHVLLHGHTSAQIVMNWIKEFQIEIDRVPSFICAGKEAEAVMHGHGYVPSIVLPPFADTSMFMESLLDEPIRNIV</sequence>
<dbReference type="PANTHER" id="PTHR45790:SF3">
    <property type="entry name" value="S-ADENOSYL-L-METHIONINE-DEPENDENT UROPORPHYRINOGEN III METHYLTRANSFERASE, CHLOROPLASTIC"/>
    <property type="match status" value="1"/>
</dbReference>
<dbReference type="FunFam" id="3.30.950.10:FF:000001">
    <property type="entry name" value="Siroheme synthase"/>
    <property type="match status" value="1"/>
</dbReference>
<evidence type="ECO:0000256" key="4">
    <source>
        <dbReference type="ARBA" id="ARBA00022603"/>
    </source>
</evidence>
<comment type="similarity">
    <text evidence="1 9">Belongs to the precorrin methyltransferase family.</text>
</comment>
<dbReference type="EMBL" id="FNDK01000012">
    <property type="protein sequence ID" value="SDH82214.1"/>
    <property type="molecule type" value="Genomic_DNA"/>
</dbReference>
<evidence type="ECO:0000256" key="1">
    <source>
        <dbReference type="ARBA" id="ARBA00005879"/>
    </source>
</evidence>
<reference evidence="11 12" key="1">
    <citation type="submission" date="2016-10" db="EMBL/GenBank/DDBJ databases">
        <authorList>
            <person name="de Groot N.N."/>
        </authorList>
    </citation>
    <scope>NUCLEOTIDE SEQUENCE [LARGE SCALE GENOMIC DNA]</scope>
    <source>
        <strain evidence="11 12">DSM 21632</strain>
    </source>
</reference>
<dbReference type="PANTHER" id="PTHR45790">
    <property type="entry name" value="SIROHEME SYNTHASE-RELATED"/>
    <property type="match status" value="1"/>
</dbReference>
<dbReference type="GO" id="GO:0032259">
    <property type="term" value="P:methylation"/>
    <property type="evidence" value="ECO:0007669"/>
    <property type="project" value="UniProtKB-KW"/>
</dbReference>
<evidence type="ECO:0000313" key="12">
    <source>
        <dbReference type="Proteomes" id="UP000199163"/>
    </source>
</evidence>
<dbReference type="InterPro" id="IPR003043">
    <property type="entry name" value="Uropor_MeTrfase_CS"/>
</dbReference>
<organism evidence="11 12">
    <name type="scientific">Alteribacillus persepolensis</name>
    <dbReference type="NCBI Taxonomy" id="568899"/>
    <lineage>
        <taxon>Bacteria</taxon>
        <taxon>Bacillati</taxon>
        <taxon>Bacillota</taxon>
        <taxon>Bacilli</taxon>
        <taxon>Bacillales</taxon>
        <taxon>Bacillaceae</taxon>
        <taxon>Alteribacillus</taxon>
    </lineage>
</organism>
<dbReference type="Pfam" id="PF00590">
    <property type="entry name" value="TP_methylase"/>
    <property type="match status" value="1"/>
</dbReference>
<evidence type="ECO:0000313" key="11">
    <source>
        <dbReference type="EMBL" id="SDH82214.1"/>
    </source>
</evidence>
<dbReference type="InterPro" id="IPR014776">
    <property type="entry name" value="4pyrrole_Mease_sub2"/>
</dbReference>
<evidence type="ECO:0000256" key="8">
    <source>
        <dbReference type="ARBA" id="ARBA00079776"/>
    </source>
</evidence>
<keyword evidence="12" id="KW-1185">Reference proteome</keyword>
<accession>A0A1G8FJA6</accession>
<feature type="domain" description="Tetrapyrrole methylase" evidence="10">
    <location>
        <begin position="7"/>
        <end position="219"/>
    </location>
</feature>
<dbReference type="RefSeq" id="WP_091273779.1">
    <property type="nucleotide sequence ID" value="NZ_FNDK01000012.1"/>
</dbReference>
<dbReference type="SUPFAM" id="SSF53790">
    <property type="entry name" value="Tetrapyrrole methylase"/>
    <property type="match status" value="1"/>
</dbReference>
<evidence type="ECO:0000256" key="2">
    <source>
        <dbReference type="ARBA" id="ARBA00012162"/>
    </source>
</evidence>
<gene>
    <name evidence="11" type="ORF">SAMN05192534_11261</name>
</gene>
<dbReference type="Proteomes" id="UP000199163">
    <property type="component" value="Unassembled WGS sequence"/>
</dbReference>
<dbReference type="InterPro" id="IPR006366">
    <property type="entry name" value="CobA/CysG_C"/>
</dbReference>
<evidence type="ECO:0000256" key="7">
    <source>
        <dbReference type="ARBA" id="ARBA00023244"/>
    </source>
</evidence>
<dbReference type="PROSITE" id="PS00839">
    <property type="entry name" value="SUMT_1"/>
    <property type="match status" value="1"/>
</dbReference>
<dbReference type="InterPro" id="IPR014777">
    <property type="entry name" value="4pyrrole_Mease_sub1"/>
</dbReference>
<evidence type="ECO:0000256" key="5">
    <source>
        <dbReference type="ARBA" id="ARBA00022679"/>
    </source>
</evidence>
<dbReference type="InterPro" id="IPR050161">
    <property type="entry name" value="Siro_Cobalamin_biosynth"/>
</dbReference>
<dbReference type="NCBIfam" id="TIGR01469">
    <property type="entry name" value="cobA_cysG_Cterm"/>
    <property type="match status" value="1"/>
</dbReference>
<evidence type="ECO:0000256" key="3">
    <source>
        <dbReference type="ARBA" id="ARBA00018323"/>
    </source>
</evidence>
<dbReference type="OrthoDB" id="9815856at2"/>
<dbReference type="PROSITE" id="PS00840">
    <property type="entry name" value="SUMT_2"/>
    <property type="match status" value="1"/>
</dbReference>
<dbReference type="InterPro" id="IPR035996">
    <property type="entry name" value="4pyrrol_Methylase_sf"/>
</dbReference>
<evidence type="ECO:0000256" key="9">
    <source>
        <dbReference type="RuleBase" id="RU003960"/>
    </source>
</evidence>
<protein>
    <recommendedName>
        <fullName evidence="3">Uroporphyrinogen-III C-methyltransferase</fullName>
        <ecNumber evidence="2">2.1.1.107</ecNumber>
    </recommendedName>
    <alternativeName>
        <fullName evidence="8">Uroporphyrinogen III methylase</fullName>
    </alternativeName>
</protein>
<dbReference type="CDD" id="cd11642">
    <property type="entry name" value="SUMT"/>
    <property type="match status" value="1"/>
</dbReference>
<dbReference type="AlphaFoldDB" id="A0A1G8FJA6"/>
<dbReference type="GO" id="GO:0004851">
    <property type="term" value="F:uroporphyrin-III C-methyltransferase activity"/>
    <property type="evidence" value="ECO:0007669"/>
    <property type="project" value="UniProtKB-EC"/>
</dbReference>